<keyword evidence="1" id="KW-0472">Membrane</keyword>
<evidence type="ECO:0000313" key="3">
    <source>
        <dbReference type="Proteomes" id="UP001595696"/>
    </source>
</evidence>
<proteinExistence type="predicted"/>
<gene>
    <name evidence="2" type="ORF">ACFO0B_11705</name>
</gene>
<accession>A0ABV8DSE2</accession>
<name>A0ABV8DSE2_9NOCA</name>
<dbReference type="PANTHER" id="PTHR35335:SF1">
    <property type="entry name" value="UPF0716 PROTEIN FXSA"/>
    <property type="match status" value="1"/>
</dbReference>
<keyword evidence="1" id="KW-0812">Transmembrane</keyword>
<dbReference type="InterPro" id="IPR007313">
    <property type="entry name" value="FxsA"/>
</dbReference>
<protein>
    <submittedName>
        <fullName evidence="2">FxsA family protein</fullName>
    </submittedName>
</protein>
<dbReference type="NCBIfam" id="NF008528">
    <property type="entry name" value="PRK11463.1-2"/>
    <property type="match status" value="1"/>
</dbReference>
<keyword evidence="1" id="KW-1133">Transmembrane helix</keyword>
<comment type="caution">
    <text evidence="2">The sequence shown here is derived from an EMBL/GenBank/DDBJ whole genome shotgun (WGS) entry which is preliminary data.</text>
</comment>
<dbReference type="PANTHER" id="PTHR35335">
    <property type="entry name" value="UPF0716 PROTEIN FXSA"/>
    <property type="match status" value="1"/>
</dbReference>
<feature type="transmembrane region" description="Helical" evidence="1">
    <location>
        <begin position="65"/>
        <end position="98"/>
    </location>
</feature>
<dbReference type="EMBL" id="JBHSAX010000013">
    <property type="protein sequence ID" value="MFC3962649.1"/>
    <property type="molecule type" value="Genomic_DNA"/>
</dbReference>
<dbReference type="Proteomes" id="UP001595696">
    <property type="component" value="Unassembled WGS sequence"/>
</dbReference>
<reference evidence="3" key="1">
    <citation type="journal article" date="2019" name="Int. J. Syst. Evol. Microbiol.">
        <title>The Global Catalogue of Microorganisms (GCM) 10K type strain sequencing project: providing services to taxonomists for standard genome sequencing and annotation.</title>
        <authorList>
            <consortium name="The Broad Institute Genomics Platform"/>
            <consortium name="The Broad Institute Genome Sequencing Center for Infectious Disease"/>
            <person name="Wu L."/>
            <person name="Ma J."/>
        </authorList>
    </citation>
    <scope>NUCLEOTIDE SEQUENCE [LARGE SCALE GENOMIC DNA]</scope>
    <source>
        <strain evidence="3">CGMCC 4.7330</strain>
    </source>
</reference>
<evidence type="ECO:0000256" key="1">
    <source>
        <dbReference type="SAM" id="Phobius"/>
    </source>
</evidence>
<organism evidence="2 3">
    <name type="scientific">Nocardia jiangsuensis</name>
    <dbReference type="NCBI Taxonomy" id="1691563"/>
    <lineage>
        <taxon>Bacteria</taxon>
        <taxon>Bacillati</taxon>
        <taxon>Actinomycetota</taxon>
        <taxon>Actinomycetes</taxon>
        <taxon>Mycobacteriales</taxon>
        <taxon>Nocardiaceae</taxon>
        <taxon>Nocardia</taxon>
    </lineage>
</organism>
<sequence length="162" mass="16199">MPAVLLAVYLVAEIATFVAVAHLAGVGAAILLLIACSAVGVLLVAGQGRKVLDGFRRVGRGELRAGTAVADGALVAAGALLVLVPGLLTSVLGLLVLLPPTRALLRPALTAFAARRAAKVLDTVQGNRVIIDADGTVVDGSVVHTVWDPAAGDSGGRSLTKG</sequence>
<evidence type="ECO:0000313" key="2">
    <source>
        <dbReference type="EMBL" id="MFC3962649.1"/>
    </source>
</evidence>
<keyword evidence="3" id="KW-1185">Reference proteome</keyword>
<dbReference type="RefSeq" id="WP_378612419.1">
    <property type="nucleotide sequence ID" value="NZ_JBHSAX010000013.1"/>
</dbReference>
<feature type="transmembrane region" description="Helical" evidence="1">
    <location>
        <begin position="24"/>
        <end position="45"/>
    </location>
</feature>
<dbReference type="Pfam" id="PF04186">
    <property type="entry name" value="FxsA"/>
    <property type="match status" value="1"/>
</dbReference>